<dbReference type="Gene3D" id="3.40.50.300">
    <property type="entry name" value="P-loop containing nucleotide triphosphate hydrolases"/>
    <property type="match status" value="1"/>
</dbReference>
<dbReference type="Pfam" id="PF22916">
    <property type="entry name" value="UTP25_NTPase-like"/>
    <property type="match status" value="1"/>
</dbReference>
<comment type="subcellular location">
    <subcellularLocation>
        <location evidence="2 10">Nucleus</location>
        <location evidence="2 10">Nucleolus</location>
    </subcellularLocation>
</comment>
<evidence type="ECO:0000256" key="5">
    <source>
        <dbReference type="ARBA" id="ARBA00015422"/>
    </source>
</evidence>
<feature type="domain" description="UTP25 C-terminal" evidence="12">
    <location>
        <begin position="526"/>
        <end position="718"/>
    </location>
</feature>
<dbReference type="InterPro" id="IPR010678">
    <property type="entry name" value="UTP25"/>
</dbReference>
<protein>
    <recommendedName>
        <fullName evidence="5 10">U3 small nucleolar RNA-associated protein 25</fullName>
        <shortName evidence="10">U3 snoRNA-associated protein 25</shortName>
    </recommendedName>
</protein>
<dbReference type="PANTHER" id="PTHR12933">
    <property type="entry name" value="ORF PROTEIN-RELATED"/>
    <property type="match status" value="1"/>
</dbReference>
<feature type="region of interest" description="Disordered" evidence="11">
    <location>
        <begin position="1"/>
        <end position="163"/>
    </location>
</feature>
<evidence type="ECO:0000256" key="2">
    <source>
        <dbReference type="ARBA" id="ARBA00004604"/>
    </source>
</evidence>
<evidence type="ECO:0000256" key="7">
    <source>
        <dbReference type="ARBA" id="ARBA00022552"/>
    </source>
</evidence>
<dbReference type="Pfam" id="PF06862">
    <property type="entry name" value="Utp25_C"/>
    <property type="match status" value="1"/>
</dbReference>
<feature type="domain" description="UTP25 NTP hydrolase-like" evidence="13">
    <location>
        <begin position="254"/>
        <end position="510"/>
    </location>
</feature>
<reference evidence="14 15" key="1">
    <citation type="journal article" date="2023" name="G3 (Bethesda)">
        <title>A chromosome-level genome assembly of Zasmidium syzygii isolated from banana leaves.</title>
        <authorList>
            <person name="van Westerhoven A.C."/>
            <person name="Mehrabi R."/>
            <person name="Talebi R."/>
            <person name="Steentjes M.B.F."/>
            <person name="Corcolon B."/>
            <person name="Chong P.A."/>
            <person name="Kema G.H.J."/>
            <person name="Seidl M.F."/>
        </authorList>
    </citation>
    <scope>NUCLEOTIDE SEQUENCE [LARGE SCALE GENOMIC DNA]</scope>
    <source>
        <strain evidence="14 15">P124</strain>
    </source>
</reference>
<comment type="function">
    <text evidence="1 10">DEAD-box RNA helicase-like protein required for pre-18S rRNA processing, specifically at sites A0, A1, and A2.</text>
</comment>
<keyword evidence="6 10" id="KW-0690">Ribosome biogenesis</keyword>
<dbReference type="InterPro" id="IPR027417">
    <property type="entry name" value="P-loop_NTPase"/>
</dbReference>
<dbReference type="InterPro" id="IPR053939">
    <property type="entry name" value="UTP25_C"/>
</dbReference>
<dbReference type="Proteomes" id="UP001305779">
    <property type="component" value="Unassembled WGS sequence"/>
</dbReference>
<dbReference type="InterPro" id="IPR053940">
    <property type="entry name" value="UTP25_NTPase-like"/>
</dbReference>
<dbReference type="EMBL" id="JAXOVC010000010">
    <property type="protein sequence ID" value="KAK4496140.1"/>
    <property type="molecule type" value="Genomic_DNA"/>
</dbReference>
<gene>
    <name evidence="14" type="ORF">PRZ48_012119</name>
</gene>
<name>A0ABR0E413_ZASCE</name>
<evidence type="ECO:0000256" key="6">
    <source>
        <dbReference type="ARBA" id="ARBA00022517"/>
    </source>
</evidence>
<feature type="compositionally biased region" description="Basic and acidic residues" evidence="11">
    <location>
        <begin position="46"/>
        <end position="56"/>
    </location>
</feature>
<evidence type="ECO:0000256" key="1">
    <source>
        <dbReference type="ARBA" id="ARBA00002883"/>
    </source>
</evidence>
<keyword evidence="8 10" id="KW-0539">Nucleus</keyword>
<sequence length="719" mass="80908">MAPFRGRGGRGGRGGGRGGRGRGGRGGAKGPGREARSGITTKNGYKKFDSQRVRDMDESEDEQAPMEEESEAEDLEVSDEEEVEEVKPTVKAYSQLLESFHQDAEPGERKAKRRKIEVEEAVVDEEQEIEDALVENEGEEQDDEADASDNEEPDSASDPFEIHFANPDENELSQRLQAIQANEWKTEKSTIGKDVARSTSVPSCAKHGIVPKKGIKNTSDLPLKERLARNVKTTGATLLTSELERSVGSHVFDYQDVMLGNRTTSNAAALRSMASLHAVNHILKGRDKVIRNNERLNHTDDTTELDVRDQGYVRPKVLILLETRQMAANYAEAIIEAFQPEQQENKKRFVDSFTAPLDDRETMPEDYRELFGGNNDNSFLTALKFTRKTLKFYSAFYNSDIILASPLGLRRIIENEDSKKRDHDFLSSIEVCIVDQADAMQMQDWTNVEVVFSHLNLELKETHGCDFSRVRNWYLDGNAKYLRQTILFSAYLTPEMNRLHNTSMLNIAGKAKITPTYPGTINDTSGLGIKQTFLRFDSPSPPSDPDARFKFFTTAILPSLLRLPKPSDNAQGILIFIPSYFDFLRLRNFFATSTQTQNISFGAIHDYSDVSSQRRARSHFLSGRHSFLLYTQRAHHFFRLKLKGVKRVVMYGVPDHAVFYRELVEGFLGTSVNEGRVDPVEAGVRAVFGKWDGLRMERVVGSARVKGMLGGVGDTFDFV</sequence>
<comment type="caution">
    <text evidence="14">The sequence shown here is derived from an EMBL/GenBank/DDBJ whole genome shotgun (WGS) entry which is preliminary data.</text>
</comment>
<accession>A0ABR0E413</accession>
<comment type="subunit">
    <text evidence="4 10">Component of the ribosomal small subunit (SSU) processome composed of at least 40 protein subunits and snoRNA U3.</text>
</comment>
<feature type="compositionally biased region" description="Gly residues" evidence="11">
    <location>
        <begin position="9"/>
        <end position="18"/>
    </location>
</feature>
<evidence type="ECO:0000256" key="8">
    <source>
        <dbReference type="ARBA" id="ARBA00023242"/>
    </source>
</evidence>
<evidence type="ECO:0000256" key="11">
    <source>
        <dbReference type="SAM" id="MobiDB-lite"/>
    </source>
</evidence>
<evidence type="ECO:0000256" key="4">
    <source>
        <dbReference type="ARBA" id="ARBA00011192"/>
    </source>
</evidence>
<evidence type="ECO:0000256" key="10">
    <source>
        <dbReference type="RuleBase" id="RU365070"/>
    </source>
</evidence>
<dbReference type="PANTHER" id="PTHR12933:SF0">
    <property type="entry name" value="U3 SMALL NUCLEOLAR RNA-ASSOCIATED PROTEIN 25 HOMOLOG"/>
    <property type="match status" value="1"/>
</dbReference>
<evidence type="ECO:0000313" key="14">
    <source>
        <dbReference type="EMBL" id="KAK4496140.1"/>
    </source>
</evidence>
<evidence type="ECO:0000259" key="12">
    <source>
        <dbReference type="Pfam" id="PF06862"/>
    </source>
</evidence>
<evidence type="ECO:0000313" key="15">
    <source>
        <dbReference type="Proteomes" id="UP001305779"/>
    </source>
</evidence>
<feature type="compositionally biased region" description="Basic and acidic residues" evidence="11">
    <location>
        <begin position="100"/>
        <end position="109"/>
    </location>
</feature>
<keyword evidence="15" id="KW-1185">Reference proteome</keyword>
<evidence type="ECO:0000259" key="13">
    <source>
        <dbReference type="Pfam" id="PF22916"/>
    </source>
</evidence>
<keyword evidence="9 10" id="KW-0687">Ribonucleoprotein</keyword>
<keyword evidence="7 10" id="KW-0698">rRNA processing</keyword>
<evidence type="ECO:0000256" key="3">
    <source>
        <dbReference type="ARBA" id="ARBA00009223"/>
    </source>
</evidence>
<feature type="compositionally biased region" description="Acidic residues" evidence="11">
    <location>
        <begin position="57"/>
        <end position="84"/>
    </location>
</feature>
<proteinExistence type="inferred from homology"/>
<evidence type="ECO:0000256" key="9">
    <source>
        <dbReference type="ARBA" id="ARBA00023274"/>
    </source>
</evidence>
<feature type="compositionally biased region" description="Acidic residues" evidence="11">
    <location>
        <begin position="119"/>
        <end position="155"/>
    </location>
</feature>
<organism evidence="14 15">
    <name type="scientific">Zasmidium cellare</name>
    <name type="common">Wine cellar mold</name>
    <name type="synonym">Racodium cellare</name>
    <dbReference type="NCBI Taxonomy" id="395010"/>
    <lineage>
        <taxon>Eukaryota</taxon>
        <taxon>Fungi</taxon>
        <taxon>Dikarya</taxon>
        <taxon>Ascomycota</taxon>
        <taxon>Pezizomycotina</taxon>
        <taxon>Dothideomycetes</taxon>
        <taxon>Dothideomycetidae</taxon>
        <taxon>Mycosphaerellales</taxon>
        <taxon>Mycosphaerellaceae</taxon>
        <taxon>Zasmidium</taxon>
    </lineage>
</organism>
<comment type="similarity">
    <text evidence="3 10">Belongs to the UTP25 family.</text>
</comment>